<dbReference type="FunFam" id="2.40.30.10:FF:000065">
    <property type="entry name" value="50S ribosomal protein L3, chloroplastic"/>
    <property type="match status" value="1"/>
</dbReference>
<dbReference type="HAMAP" id="MF_01325_B">
    <property type="entry name" value="Ribosomal_uL3_B"/>
    <property type="match status" value="1"/>
</dbReference>
<comment type="function">
    <text evidence="7">One of the primary rRNA binding proteins, it binds directly near the 3'-end of the 23S rRNA, where it nucleates assembly of the 50S subunit.</text>
</comment>
<reference evidence="9 10" key="1">
    <citation type="journal article" date="2016" name="Nat. Commun.">
        <title>Thousands of microbial genomes shed light on interconnected biogeochemical processes in an aquifer system.</title>
        <authorList>
            <person name="Anantharaman K."/>
            <person name="Brown C.T."/>
            <person name="Hug L.A."/>
            <person name="Sharon I."/>
            <person name="Castelle C.J."/>
            <person name="Probst A.J."/>
            <person name="Thomas B.C."/>
            <person name="Singh A."/>
            <person name="Wilkins M.J."/>
            <person name="Karaoz U."/>
            <person name="Brodie E.L."/>
            <person name="Williams K.H."/>
            <person name="Hubbard S.S."/>
            <person name="Banfield J.F."/>
        </authorList>
    </citation>
    <scope>NUCLEOTIDE SEQUENCE [LARGE SCALE GENOMIC DNA]</scope>
</reference>
<evidence type="ECO:0000256" key="8">
    <source>
        <dbReference type="SAM" id="MobiDB-lite"/>
    </source>
</evidence>
<dbReference type="Gene3D" id="2.40.30.10">
    <property type="entry name" value="Translation factors"/>
    <property type="match status" value="1"/>
</dbReference>
<comment type="subunit">
    <text evidence="7">Part of the 50S ribosomal subunit. Forms a cluster with proteins L14 and L19.</text>
</comment>
<dbReference type="Proteomes" id="UP000177309">
    <property type="component" value="Unassembled WGS sequence"/>
</dbReference>
<dbReference type="GO" id="GO:0003735">
    <property type="term" value="F:structural constituent of ribosome"/>
    <property type="evidence" value="ECO:0007669"/>
    <property type="project" value="UniProtKB-UniRule"/>
</dbReference>
<feature type="region of interest" description="Disordered" evidence="8">
    <location>
        <begin position="129"/>
        <end position="149"/>
    </location>
</feature>
<dbReference type="AlphaFoldDB" id="A0A1F4TMD2"/>
<keyword evidence="2 7" id="KW-0699">rRNA-binding</keyword>
<comment type="caution">
    <text evidence="9">The sequence shown here is derived from an EMBL/GenBank/DDBJ whole genome shotgun (WGS) entry which is preliminary data.</text>
</comment>
<accession>A0A1F4TMD2</accession>
<keyword evidence="3 7" id="KW-0694">RNA-binding</keyword>
<evidence type="ECO:0000256" key="3">
    <source>
        <dbReference type="ARBA" id="ARBA00022884"/>
    </source>
</evidence>
<keyword evidence="5 7" id="KW-0687">Ribonucleoprotein</keyword>
<dbReference type="InterPro" id="IPR009000">
    <property type="entry name" value="Transl_B-barrel_sf"/>
</dbReference>
<proteinExistence type="inferred from homology"/>
<sequence>MDSLIGKKIGMTQIFDQAGNLIPVTVVEAGPCVVTQVKTIENDGYLAVQLGFGTNKKNNKPKKGHLKEATSRYLKEIRLKKTEELEVGQEIKAEIFNPGDIVSVTGNSIGKGFAGTIKKFHFSRGLMTHGSKSHRITGSIGAGTTPGRVLKGKKMPGRMGAVRVSVPSLTVVQVDPENNVVLLKGSVPGKPGSIIMINRTRAAKPAAAAKDKK</sequence>
<dbReference type="InterPro" id="IPR000597">
    <property type="entry name" value="Ribosomal_uL3"/>
</dbReference>
<dbReference type="NCBIfam" id="TIGR03625">
    <property type="entry name" value="L3_bact"/>
    <property type="match status" value="1"/>
</dbReference>
<evidence type="ECO:0000256" key="5">
    <source>
        <dbReference type="ARBA" id="ARBA00023274"/>
    </source>
</evidence>
<keyword evidence="4 7" id="KW-0689">Ribosomal protein</keyword>
<evidence type="ECO:0000313" key="10">
    <source>
        <dbReference type="Proteomes" id="UP000177309"/>
    </source>
</evidence>
<dbReference type="GO" id="GO:0019843">
    <property type="term" value="F:rRNA binding"/>
    <property type="evidence" value="ECO:0007669"/>
    <property type="project" value="UniProtKB-UniRule"/>
</dbReference>
<evidence type="ECO:0000313" key="9">
    <source>
        <dbReference type="EMBL" id="OGC33729.1"/>
    </source>
</evidence>
<comment type="similarity">
    <text evidence="1 7">Belongs to the universal ribosomal protein uL3 family.</text>
</comment>
<evidence type="ECO:0000256" key="4">
    <source>
        <dbReference type="ARBA" id="ARBA00022980"/>
    </source>
</evidence>
<evidence type="ECO:0000256" key="6">
    <source>
        <dbReference type="ARBA" id="ARBA00035243"/>
    </source>
</evidence>
<dbReference type="InterPro" id="IPR019927">
    <property type="entry name" value="Ribosomal_uL3_bac/org-type"/>
</dbReference>
<name>A0A1F4TMD2_UNCSA</name>
<dbReference type="SUPFAM" id="SSF50447">
    <property type="entry name" value="Translation proteins"/>
    <property type="match status" value="1"/>
</dbReference>
<dbReference type="Gene3D" id="3.30.160.810">
    <property type="match status" value="1"/>
</dbReference>
<gene>
    <name evidence="7" type="primary">rplC</name>
    <name evidence="9" type="ORF">A2462_00430</name>
</gene>
<organism evidence="9 10">
    <name type="scientific">candidate division WOR-1 bacterium RIFOXYC2_FULL_41_25</name>
    <dbReference type="NCBI Taxonomy" id="1802586"/>
    <lineage>
        <taxon>Bacteria</taxon>
        <taxon>Bacillati</taxon>
        <taxon>Saganbacteria</taxon>
    </lineage>
</organism>
<evidence type="ECO:0000256" key="1">
    <source>
        <dbReference type="ARBA" id="ARBA00006540"/>
    </source>
</evidence>
<dbReference type="PANTHER" id="PTHR11229">
    <property type="entry name" value="50S RIBOSOMAL PROTEIN L3"/>
    <property type="match status" value="1"/>
</dbReference>
<evidence type="ECO:0000256" key="2">
    <source>
        <dbReference type="ARBA" id="ARBA00022730"/>
    </source>
</evidence>
<dbReference type="GO" id="GO:0006412">
    <property type="term" value="P:translation"/>
    <property type="evidence" value="ECO:0007669"/>
    <property type="project" value="UniProtKB-UniRule"/>
</dbReference>
<dbReference type="Pfam" id="PF00297">
    <property type="entry name" value="Ribosomal_L3"/>
    <property type="match status" value="1"/>
</dbReference>
<dbReference type="EMBL" id="MEUI01000028">
    <property type="protein sequence ID" value="OGC33729.1"/>
    <property type="molecule type" value="Genomic_DNA"/>
</dbReference>
<dbReference type="GO" id="GO:0022625">
    <property type="term" value="C:cytosolic large ribosomal subunit"/>
    <property type="evidence" value="ECO:0007669"/>
    <property type="project" value="TreeGrafter"/>
</dbReference>
<evidence type="ECO:0000256" key="7">
    <source>
        <dbReference type="HAMAP-Rule" id="MF_01325"/>
    </source>
</evidence>
<protein>
    <recommendedName>
        <fullName evidence="6 7">Large ribosomal subunit protein uL3</fullName>
    </recommendedName>
</protein>
<dbReference type="PANTHER" id="PTHR11229:SF16">
    <property type="entry name" value="LARGE RIBOSOMAL SUBUNIT PROTEIN UL3C"/>
    <property type="match status" value="1"/>
</dbReference>
<dbReference type="FunFam" id="3.30.160.810:FF:000001">
    <property type="entry name" value="50S ribosomal protein L3"/>
    <property type="match status" value="1"/>
</dbReference>